<gene>
    <name evidence="2" type="ORF">G5S52_15560</name>
</gene>
<accession>A0A6M1RLH1</accession>
<name>A0A6M1RLH1_9GAMM</name>
<proteinExistence type="predicted"/>
<keyword evidence="1" id="KW-0732">Signal</keyword>
<sequence>MMKKTLLATAIVAGAFTSAQAFANCAGNVYSMNAGRGHVGMLLDVKEAKEMSNQYYADASERSIFHSRALFSASSMSYDRVTDRLYYTNAPQPTSYYVDVPEGTFSEDELESLDLHANKVESYQLAYMDPTTGEHVAGPTVSKQILRMAFDPDSGELFASDARTIFKVNPNTGETTHIADFEDNLKFGGFASWGDFVFQDGELLFVTNGRTFVIDTTTGAQTLKAFHFIDFVAAATLDQNGQMLVAAKNQNVSGNVNSNHLYRIKPSTGEKKRVGLFPSRISAMATVTSEDHTCYEKTEFKSDLIPQVTGVSLTSNSVAEGDSAYFVVTLDKATTDSNTKLRVALKDGSALVSSDYQNTVSLLFSDFTTGTATLSSTGTDITLPQGVTSVRIEVPTVEDAVHEADETFSLDAWVSTDKSDLTSATVTVTDDDPAEVLPRLCSNGNWVTPTNSLTWCSENANETWIGDYHNSTHTSVYQGTFGGLAIGEASTLNYKILSTQDIGGLSRFKVEMDYGNGWVVVGNYQSRVYSRPTTVPYTFNFTPTSTQAKFRLTWNITSDRPDGGDDISIGIGKVTW</sequence>
<dbReference type="Proteomes" id="UP000473008">
    <property type="component" value="Unassembled WGS sequence"/>
</dbReference>
<comment type="caution">
    <text evidence="2">The sequence shown here is derived from an EMBL/GenBank/DDBJ whole genome shotgun (WGS) entry which is preliminary data.</text>
</comment>
<evidence type="ECO:0000256" key="1">
    <source>
        <dbReference type="SAM" id="SignalP"/>
    </source>
</evidence>
<organism evidence="2 3">
    <name type="scientific">Grimontia sedimenti</name>
    <dbReference type="NCBI Taxonomy" id="2711294"/>
    <lineage>
        <taxon>Bacteria</taxon>
        <taxon>Pseudomonadati</taxon>
        <taxon>Pseudomonadota</taxon>
        <taxon>Gammaproteobacteria</taxon>
        <taxon>Vibrionales</taxon>
        <taxon>Vibrionaceae</taxon>
        <taxon>Grimontia</taxon>
    </lineage>
</organism>
<dbReference type="SUPFAM" id="SSF141072">
    <property type="entry name" value="CalX-like"/>
    <property type="match status" value="1"/>
</dbReference>
<evidence type="ECO:0000313" key="3">
    <source>
        <dbReference type="Proteomes" id="UP000473008"/>
    </source>
</evidence>
<dbReference type="SUPFAM" id="SSF63825">
    <property type="entry name" value="YWTD domain"/>
    <property type="match status" value="1"/>
</dbReference>
<dbReference type="EMBL" id="JAALDL010000012">
    <property type="protein sequence ID" value="NGN99011.1"/>
    <property type="molecule type" value="Genomic_DNA"/>
</dbReference>
<dbReference type="InterPro" id="IPR038081">
    <property type="entry name" value="CalX-like_sf"/>
</dbReference>
<feature type="signal peptide" evidence="1">
    <location>
        <begin position="1"/>
        <end position="23"/>
    </location>
</feature>
<dbReference type="AlphaFoldDB" id="A0A6M1RLH1"/>
<protein>
    <recommendedName>
        <fullName evidence="4">Calx-beta domain-containing protein</fullName>
    </recommendedName>
</protein>
<evidence type="ECO:0008006" key="4">
    <source>
        <dbReference type="Google" id="ProtNLM"/>
    </source>
</evidence>
<feature type="chain" id="PRO_5026974780" description="Calx-beta domain-containing protein" evidence="1">
    <location>
        <begin position="24"/>
        <end position="576"/>
    </location>
</feature>
<dbReference type="Gene3D" id="2.60.40.2030">
    <property type="match status" value="1"/>
</dbReference>
<keyword evidence="3" id="KW-1185">Reference proteome</keyword>
<reference evidence="2 3" key="1">
    <citation type="submission" date="2020-02" db="EMBL/GenBank/DDBJ databases">
        <title>The draft genome of Grimontia sedimenta sp. nov., isolated from benthic sediments near coral reefs south of Kuwait.</title>
        <authorList>
            <person name="Mahmoud H.M."/>
            <person name="Jose L."/>
            <person name="Eapen S."/>
        </authorList>
    </citation>
    <scope>NUCLEOTIDE SEQUENCE [LARGE SCALE GENOMIC DNA]</scope>
    <source>
        <strain evidence="2 3">S25</strain>
    </source>
</reference>
<evidence type="ECO:0000313" key="2">
    <source>
        <dbReference type="EMBL" id="NGN99011.1"/>
    </source>
</evidence>